<feature type="binding site" evidence="10">
    <location>
        <position position="84"/>
    </location>
    <ligand>
        <name>Mg(2+)</name>
        <dbReference type="ChEBI" id="CHEBI:18420"/>
    </ligand>
</feature>
<feature type="binding site" evidence="10">
    <location>
        <begin position="195"/>
        <end position="196"/>
    </location>
    <ligand>
        <name>substrate</name>
    </ligand>
</feature>
<dbReference type="GO" id="GO:0046872">
    <property type="term" value="F:metal ion binding"/>
    <property type="evidence" value="ECO:0007669"/>
    <property type="project" value="UniProtKB-KW"/>
</dbReference>
<dbReference type="PANTHER" id="PTHR11067:SF9">
    <property type="entry name" value="INOSINE TRIPHOSPHATE PYROPHOSPHATASE"/>
    <property type="match status" value="1"/>
</dbReference>
<accession>A0A7C1NB40</accession>
<comment type="catalytic activity">
    <reaction evidence="8 10">
        <text>dITP + H2O = dIMP + diphosphate + H(+)</text>
        <dbReference type="Rhea" id="RHEA:28342"/>
        <dbReference type="ChEBI" id="CHEBI:15377"/>
        <dbReference type="ChEBI" id="CHEBI:15378"/>
        <dbReference type="ChEBI" id="CHEBI:33019"/>
        <dbReference type="ChEBI" id="CHEBI:61194"/>
        <dbReference type="ChEBI" id="CHEBI:61382"/>
        <dbReference type="EC" id="3.6.1.66"/>
    </reaction>
</comment>
<dbReference type="GO" id="GO:0009117">
    <property type="term" value="P:nucleotide metabolic process"/>
    <property type="evidence" value="ECO:0007669"/>
    <property type="project" value="UniProtKB-KW"/>
</dbReference>
<dbReference type="EMBL" id="DSLG01000002">
    <property type="protein sequence ID" value="HEA86812.1"/>
    <property type="molecule type" value="Genomic_DNA"/>
</dbReference>
<dbReference type="GO" id="GO:0017111">
    <property type="term" value="F:ribonucleoside triphosphate phosphatase activity"/>
    <property type="evidence" value="ECO:0007669"/>
    <property type="project" value="InterPro"/>
</dbReference>
<dbReference type="AlphaFoldDB" id="A0A7C1NB40"/>
<protein>
    <recommendedName>
        <fullName evidence="10">dITP/XTP pyrophosphatase</fullName>
        <ecNumber evidence="10">3.6.1.66</ecNumber>
    </recommendedName>
    <alternativeName>
        <fullName evidence="10">Non-canonical purine NTP pyrophosphatase</fullName>
    </alternativeName>
    <alternativeName>
        <fullName evidence="10">Non-standard purine NTP pyrophosphatase</fullName>
    </alternativeName>
    <alternativeName>
        <fullName evidence="10">Nucleoside-triphosphate diphosphatase</fullName>
    </alternativeName>
    <alternativeName>
        <fullName evidence="10">Nucleoside-triphosphate pyrophosphatase</fullName>
        <shortName evidence="10">NTPase</shortName>
    </alternativeName>
</protein>
<dbReference type="GO" id="GO:0005829">
    <property type="term" value="C:cytosol"/>
    <property type="evidence" value="ECO:0007669"/>
    <property type="project" value="TreeGrafter"/>
</dbReference>
<dbReference type="NCBIfam" id="TIGR00042">
    <property type="entry name" value="RdgB/HAM1 family non-canonical purine NTP pyrophosphatase"/>
    <property type="match status" value="1"/>
</dbReference>
<evidence type="ECO:0000256" key="11">
    <source>
        <dbReference type="RuleBase" id="RU003781"/>
    </source>
</evidence>
<evidence type="ECO:0000256" key="2">
    <source>
        <dbReference type="ARBA" id="ARBA00011738"/>
    </source>
</evidence>
<keyword evidence="3 10" id="KW-0479">Metal-binding</keyword>
<feature type="binding site" evidence="10">
    <location>
        <begin position="22"/>
        <end position="27"/>
    </location>
    <ligand>
        <name>substrate</name>
    </ligand>
</feature>
<keyword evidence="7 10" id="KW-0546">Nucleotide metabolism</keyword>
<dbReference type="GO" id="GO:0009146">
    <property type="term" value="P:purine nucleoside triphosphate catabolic process"/>
    <property type="evidence" value="ECO:0007669"/>
    <property type="project" value="UniProtKB-UniRule"/>
</dbReference>
<sequence length="213" mass="23985">MVVKNTGASPRSEISVKILFATNNQGKLNEVRWILHDTGWQLISLSDINYNVDIPETGQSYYDNAAIKARAAFSIYKSWTMAEDSGLEIDALGGKPGVLSARFFPPNMTYFERNRRILEMIIDLPAEKRTACFRCVVCLITPTGDEKCFEGVCRGRIAHTIRGGYGFGYDPIFIPDGYGLTFAEMGQEIKNRISHRAQAIRQMVQFLKECLRA</sequence>
<keyword evidence="5 10" id="KW-0378">Hydrolase</keyword>
<dbReference type="GO" id="GO:0036222">
    <property type="term" value="F:XTP diphosphatase activity"/>
    <property type="evidence" value="ECO:0007669"/>
    <property type="project" value="UniProtKB-UniRule"/>
</dbReference>
<dbReference type="InterPro" id="IPR002637">
    <property type="entry name" value="RdgB/HAM1"/>
</dbReference>
<dbReference type="GO" id="GO:0000166">
    <property type="term" value="F:nucleotide binding"/>
    <property type="evidence" value="ECO:0007669"/>
    <property type="project" value="UniProtKB-KW"/>
</dbReference>
<dbReference type="PANTHER" id="PTHR11067">
    <property type="entry name" value="INOSINE TRIPHOSPHATE PYROPHOSPHATASE/HAM1 PROTEIN"/>
    <property type="match status" value="1"/>
</dbReference>
<dbReference type="SUPFAM" id="SSF52972">
    <property type="entry name" value="ITPase-like"/>
    <property type="match status" value="1"/>
</dbReference>
<dbReference type="InterPro" id="IPR029001">
    <property type="entry name" value="ITPase-like_fam"/>
</dbReference>
<keyword evidence="6 10" id="KW-0460">Magnesium</keyword>
<name>A0A7C1NB40_UNCW3</name>
<reference evidence="12" key="1">
    <citation type="journal article" date="2020" name="mSystems">
        <title>Genome- and Community-Level Interaction Insights into Carbon Utilization and Element Cycling Functions of Hydrothermarchaeota in Hydrothermal Sediment.</title>
        <authorList>
            <person name="Zhou Z."/>
            <person name="Liu Y."/>
            <person name="Xu W."/>
            <person name="Pan J."/>
            <person name="Luo Z.H."/>
            <person name="Li M."/>
        </authorList>
    </citation>
    <scope>NUCLEOTIDE SEQUENCE [LARGE SCALE GENOMIC DNA]</scope>
    <source>
        <strain evidence="12">SpSt-265</strain>
    </source>
</reference>
<evidence type="ECO:0000256" key="9">
    <source>
        <dbReference type="ARBA" id="ARBA00052017"/>
    </source>
</evidence>
<comment type="caution">
    <text evidence="12">The sequence shown here is derived from an EMBL/GenBank/DDBJ whole genome shotgun (WGS) entry which is preliminary data.</text>
</comment>
<dbReference type="Pfam" id="PF01725">
    <property type="entry name" value="Ham1p_like"/>
    <property type="match status" value="1"/>
</dbReference>
<evidence type="ECO:0000256" key="1">
    <source>
        <dbReference type="ARBA" id="ARBA00008023"/>
    </source>
</evidence>
<dbReference type="GO" id="GO:0035870">
    <property type="term" value="F:dITP diphosphatase activity"/>
    <property type="evidence" value="ECO:0007669"/>
    <property type="project" value="UniProtKB-UniRule"/>
</dbReference>
<dbReference type="Gene3D" id="3.90.950.10">
    <property type="match status" value="1"/>
</dbReference>
<evidence type="ECO:0000256" key="4">
    <source>
        <dbReference type="ARBA" id="ARBA00022741"/>
    </source>
</evidence>
<comment type="function">
    <text evidence="10">Pyrophosphatase that catalyzes the hydrolysis of nucleoside triphosphates to their monophosphate derivatives, with a high preference for the non-canonical purine nucleotides XTP (xanthosine triphosphate), dITP (deoxyinosine triphosphate) and ITP. Seems to function as a house-cleaning enzyme that removes non-canonical purine nucleotides from the nucleotide pool, thus preventing their incorporation into DNA/RNA and avoiding chromosomal lesions.</text>
</comment>
<dbReference type="CDD" id="cd00515">
    <property type="entry name" value="HAM1"/>
    <property type="match status" value="1"/>
</dbReference>
<gene>
    <name evidence="12" type="primary">rdgB</name>
    <name evidence="12" type="ORF">ENP94_02245</name>
</gene>
<organism evidence="12">
    <name type="scientific">candidate division WOR-3 bacterium</name>
    <dbReference type="NCBI Taxonomy" id="2052148"/>
    <lineage>
        <taxon>Bacteria</taxon>
        <taxon>Bacteria division WOR-3</taxon>
    </lineage>
</organism>
<dbReference type="EC" id="3.6.1.66" evidence="10"/>
<evidence type="ECO:0000256" key="3">
    <source>
        <dbReference type="ARBA" id="ARBA00022723"/>
    </source>
</evidence>
<feature type="binding site" evidence="10">
    <location>
        <position position="85"/>
    </location>
    <ligand>
        <name>substrate</name>
    </ligand>
</feature>
<evidence type="ECO:0000256" key="7">
    <source>
        <dbReference type="ARBA" id="ARBA00023080"/>
    </source>
</evidence>
<comment type="cofactor">
    <cofactor evidence="10">
        <name>Mg(2+)</name>
        <dbReference type="ChEBI" id="CHEBI:18420"/>
    </cofactor>
    <text evidence="10">Binds 1 Mg(2+) ion per subunit.</text>
</comment>
<evidence type="ECO:0000256" key="5">
    <source>
        <dbReference type="ARBA" id="ARBA00022801"/>
    </source>
</evidence>
<comment type="similarity">
    <text evidence="1 10 11">Belongs to the HAM1 NTPase family.</text>
</comment>
<dbReference type="InterPro" id="IPR020922">
    <property type="entry name" value="dITP/XTP_pyrophosphatase"/>
</dbReference>
<proteinExistence type="inferred from homology"/>
<dbReference type="FunFam" id="3.90.950.10:FF:000001">
    <property type="entry name" value="dITP/XTP pyrophosphatase"/>
    <property type="match status" value="1"/>
</dbReference>
<dbReference type="HAMAP" id="MF_01405">
    <property type="entry name" value="Non_canon_purine_NTPase"/>
    <property type="match status" value="1"/>
</dbReference>
<evidence type="ECO:0000313" key="12">
    <source>
        <dbReference type="EMBL" id="HEA86812.1"/>
    </source>
</evidence>
<keyword evidence="4 10" id="KW-0547">Nucleotide-binding</keyword>
<dbReference type="GO" id="GO:0036220">
    <property type="term" value="F:ITP diphosphatase activity"/>
    <property type="evidence" value="ECO:0007669"/>
    <property type="project" value="UniProtKB-UniRule"/>
</dbReference>
<evidence type="ECO:0000256" key="6">
    <source>
        <dbReference type="ARBA" id="ARBA00022842"/>
    </source>
</evidence>
<evidence type="ECO:0000256" key="8">
    <source>
        <dbReference type="ARBA" id="ARBA00051875"/>
    </source>
</evidence>
<feature type="active site" description="Proton acceptor" evidence="10">
    <location>
        <position position="84"/>
    </location>
</feature>
<comment type="catalytic activity">
    <reaction evidence="9 10">
        <text>XTP + H2O = XMP + diphosphate + H(+)</text>
        <dbReference type="Rhea" id="RHEA:28610"/>
        <dbReference type="ChEBI" id="CHEBI:15377"/>
        <dbReference type="ChEBI" id="CHEBI:15378"/>
        <dbReference type="ChEBI" id="CHEBI:33019"/>
        <dbReference type="ChEBI" id="CHEBI:57464"/>
        <dbReference type="ChEBI" id="CHEBI:61314"/>
        <dbReference type="EC" id="3.6.1.66"/>
    </reaction>
</comment>
<comment type="subunit">
    <text evidence="2 10">Homodimer.</text>
</comment>
<comment type="catalytic activity">
    <reaction evidence="10">
        <text>ITP + H2O = IMP + diphosphate + H(+)</text>
        <dbReference type="Rhea" id="RHEA:29399"/>
        <dbReference type="ChEBI" id="CHEBI:15377"/>
        <dbReference type="ChEBI" id="CHEBI:15378"/>
        <dbReference type="ChEBI" id="CHEBI:33019"/>
        <dbReference type="ChEBI" id="CHEBI:58053"/>
        <dbReference type="ChEBI" id="CHEBI:61402"/>
        <dbReference type="EC" id="3.6.1.66"/>
    </reaction>
</comment>
<evidence type="ECO:0000256" key="10">
    <source>
        <dbReference type="HAMAP-Rule" id="MF_01405"/>
    </source>
</evidence>
<feature type="binding site" evidence="10">
    <location>
        <begin position="167"/>
        <end position="170"/>
    </location>
    <ligand>
        <name>substrate</name>
    </ligand>
</feature>
<comment type="caution">
    <text evidence="10">Lacks conserved residue(s) required for the propagation of feature annotation.</text>
</comment>
<feature type="binding site" evidence="10">
    <location>
        <position position="190"/>
    </location>
    <ligand>
        <name>substrate</name>
    </ligand>
</feature>